<dbReference type="Proteomes" id="UP001162031">
    <property type="component" value="Unassembled WGS sequence"/>
</dbReference>
<comment type="caution">
    <text evidence="1">The sequence shown here is derived from an EMBL/GenBank/DDBJ whole genome shotgun (WGS) entry which is preliminary data.</text>
</comment>
<gene>
    <name evidence="1" type="ORF">HBR001_LOCUS9270</name>
</gene>
<reference evidence="1" key="1">
    <citation type="submission" date="2022-12" db="EMBL/GenBank/DDBJ databases">
        <authorList>
            <person name="Webb A."/>
        </authorList>
    </citation>
    <scope>NUCLEOTIDE SEQUENCE</scope>
    <source>
        <strain evidence="1">Hp1</strain>
    </source>
</reference>
<sequence>MSKVNVTTDFALFNDDSNEVPVNLMSKAKESGEEEERVLKEISSERIKTFLEALYEYRNGHMIAPASWSRVISEDEGLLQHVYALHSAEYEQKSAAMPENLNVDVPIFGEYISSAKKLVENSRMTELSRTLAGTETGRFIEGLRSIGYFSEFSIGRVRALTKFLDGLNAQTGSEYNVFEILSQGVGGLDKVAFFLSSSKLSPLTSKDATAIQKDLLMWLRDVKGKSFDDVAVLLGFATLPVNSLTFENMDTLIAYVALRDNLKYDRARSVALFHLRQMLGDFIVTDSILNGMEEVQSAKSFLRGVHDTGVASAGKEDNAFAIKLQHDLWTQWFEHGLILKDPDQDLRYVPRELKERVVTAFNAYIQAANKAYWKNHLTLRPPGT</sequence>
<evidence type="ECO:0000313" key="2">
    <source>
        <dbReference type="Proteomes" id="UP001162031"/>
    </source>
</evidence>
<accession>A0AAV0V1G8</accession>
<keyword evidence="2" id="KW-1185">Reference proteome</keyword>
<organism evidence="1 2">
    <name type="scientific">Hyaloperonospora brassicae</name>
    <name type="common">Brassica downy mildew</name>
    <name type="synonym">Peronospora brassicae</name>
    <dbReference type="NCBI Taxonomy" id="162125"/>
    <lineage>
        <taxon>Eukaryota</taxon>
        <taxon>Sar</taxon>
        <taxon>Stramenopiles</taxon>
        <taxon>Oomycota</taxon>
        <taxon>Peronosporomycetes</taxon>
        <taxon>Peronosporales</taxon>
        <taxon>Peronosporaceae</taxon>
        <taxon>Hyaloperonospora</taxon>
    </lineage>
</organism>
<dbReference type="EMBL" id="CANTFL010001484">
    <property type="protein sequence ID" value="CAI5743021.1"/>
    <property type="molecule type" value="Genomic_DNA"/>
</dbReference>
<evidence type="ECO:0008006" key="3">
    <source>
        <dbReference type="Google" id="ProtNLM"/>
    </source>
</evidence>
<proteinExistence type="predicted"/>
<name>A0AAV0V1G8_HYABA</name>
<evidence type="ECO:0000313" key="1">
    <source>
        <dbReference type="EMBL" id="CAI5743021.1"/>
    </source>
</evidence>
<protein>
    <recommendedName>
        <fullName evidence="3">RxLR effector candidate protein</fullName>
    </recommendedName>
</protein>
<dbReference type="AlphaFoldDB" id="A0AAV0V1G8"/>